<comment type="caution">
    <text evidence="10">The sequence shown here is derived from an EMBL/GenBank/DDBJ whole genome shotgun (WGS) entry which is preliminary data.</text>
</comment>
<evidence type="ECO:0000313" key="11">
    <source>
        <dbReference type="Proteomes" id="UP001143981"/>
    </source>
</evidence>
<dbReference type="GO" id="GO:0005737">
    <property type="term" value="C:cytoplasm"/>
    <property type="evidence" value="ECO:0007669"/>
    <property type="project" value="TreeGrafter"/>
</dbReference>
<keyword evidence="6 9" id="KW-0418">Kinase</keyword>
<dbReference type="InterPro" id="IPR006001">
    <property type="entry name" value="Therm_gnt_kin"/>
</dbReference>
<gene>
    <name evidence="10" type="ORF">LPJ61_001016</name>
</gene>
<dbReference type="EC" id="2.7.1.12" evidence="3 9"/>
<evidence type="ECO:0000256" key="6">
    <source>
        <dbReference type="ARBA" id="ARBA00022777"/>
    </source>
</evidence>
<evidence type="ECO:0000313" key="10">
    <source>
        <dbReference type="EMBL" id="KAJ1734530.1"/>
    </source>
</evidence>
<dbReference type="CDD" id="cd02021">
    <property type="entry name" value="GntK"/>
    <property type="match status" value="1"/>
</dbReference>
<name>A0A9W7YHK3_9FUNG</name>
<comment type="catalytic activity">
    <reaction evidence="8 9">
        <text>D-gluconate + ATP = 6-phospho-D-gluconate + ADP + H(+)</text>
        <dbReference type="Rhea" id="RHEA:19433"/>
        <dbReference type="ChEBI" id="CHEBI:15378"/>
        <dbReference type="ChEBI" id="CHEBI:18391"/>
        <dbReference type="ChEBI" id="CHEBI:30616"/>
        <dbReference type="ChEBI" id="CHEBI:58759"/>
        <dbReference type="ChEBI" id="CHEBI:456216"/>
        <dbReference type="EC" id="2.7.1.12"/>
    </reaction>
</comment>
<evidence type="ECO:0000256" key="1">
    <source>
        <dbReference type="ARBA" id="ARBA00004875"/>
    </source>
</evidence>
<dbReference type="GO" id="GO:0005975">
    <property type="term" value="P:carbohydrate metabolic process"/>
    <property type="evidence" value="ECO:0007669"/>
    <property type="project" value="InterPro"/>
</dbReference>
<sequence>MLVSDSVVVYPVHAVVVMGVSGCGKTSVGSRLAQLLGNARFIDADSLHSQLNVSKMTQGIPLTDGDRWPWLKRVREQIQAEAGTLVTAQGSWDDSRHGADTRPMYVVCACSALKRSYRELLSRGDLDAAAEEVLHDTLFVHLSVDREVLAHRLGSRTNHFLGSQLLESQLSALEPPDGTREAAMVVDGNRTLDAVVDDVYARIQSRVATVAQQVT</sequence>
<dbReference type="AlphaFoldDB" id="A0A9W7YHK3"/>
<reference evidence="10" key="1">
    <citation type="submission" date="2022-07" db="EMBL/GenBank/DDBJ databases">
        <title>Phylogenomic reconstructions and comparative analyses of Kickxellomycotina fungi.</title>
        <authorList>
            <person name="Reynolds N.K."/>
            <person name="Stajich J.E."/>
            <person name="Barry K."/>
            <person name="Grigoriev I.V."/>
            <person name="Crous P."/>
            <person name="Smith M.E."/>
        </authorList>
    </citation>
    <scope>NUCLEOTIDE SEQUENCE</scope>
    <source>
        <strain evidence="10">BCRC 34381</strain>
    </source>
</reference>
<evidence type="ECO:0000256" key="3">
    <source>
        <dbReference type="ARBA" id="ARBA00012054"/>
    </source>
</evidence>
<dbReference type="GO" id="GO:0005524">
    <property type="term" value="F:ATP binding"/>
    <property type="evidence" value="ECO:0007669"/>
    <property type="project" value="UniProtKB-KW"/>
</dbReference>
<evidence type="ECO:0000256" key="4">
    <source>
        <dbReference type="ARBA" id="ARBA00022679"/>
    </source>
</evidence>
<keyword evidence="5 9" id="KW-0547">Nucleotide-binding</keyword>
<evidence type="ECO:0000256" key="5">
    <source>
        <dbReference type="ARBA" id="ARBA00022741"/>
    </source>
</evidence>
<evidence type="ECO:0000256" key="2">
    <source>
        <dbReference type="ARBA" id="ARBA00008420"/>
    </source>
</evidence>
<keyword evidence="7 9" id="KW-0067">ATP-binding</keyword>
<evidence type="ECO:0000256" key="7">
    <source>
        <dbReference type="ARBA" id="ARBA00022840"/>
    </source>
</evidence>
<dbReference type="PANTHER" id="PTHR43442:SF3">
    <property type="entry name" value="GLUCONOKINASE-RELATED"/>
    <property type="match status" value="1"/>
</dbReference>
<dbReference type="InterPro" id="IPR027417">
    <property type="entry name" value="P-loop_NTPase"/>
</dbReference>
<proteinExistence type="inferred from homology"/>
<comment type="pathway">
    <text evidence="1 9">Carbohydrate acid metabolism; D-gluconate degradation.</text>
</comment>
<dbReference type="PANTHER" id="PTHR43442">
    <property type="entry name" value="GLUCONOKINASE-RELATED"/>
    <property type="match status" value="1"/>
</dbReference>
<dbReference type="Pfam" id="PF13671">
    <property type="entry name" value="AAA_33"/>
    <property type="match status" value="1"/>
</dbReference>
<dbReference type="EMBL" id="JANBOI010000069">
    <property type="protein sequence ID" value="KAJ1734530.1"/>
    <property type="molecule type" value="Genomic_DNA"/>
</dbReference>
<dbReference type="Gene3D" id="3.40.50.300">
    <property type="entry name" value="P-loop containing nucleotide triphosphate hydrolases"/>
    <property type="match status" value="1"/>
</dbReference>
<accession>A0A9W7YHK3</accession>
<dbReference type="NCBIfam" id="TIGR01313">
    <property type="entry name" value="therm_gnt_kin"/>
    <property type="match status" value="1"/>
</dbReference>
<protein>
    <recommendedName>
        <fullName evidence="3 9">Gluconokinase</fullName>
        <ecNumber evidence="3 9">2.7.1.12</ecNumber>
    </recommendedName>
</protein>
<organism evidence="10 11">
    <name type="scientific">Coemansia biformis</name>
    <dbReference type="NCBI Taxonomy" id="1286918"/>
    <lineage>
        <taxon>Eukaryota</taxon>
        <taxon>Fungi</taxon>
        <taxon>Fungi incertae sedis</taxon>
        <taxon>Zoopagomycota</taxon>
        <taxon>Kickxellomycotina</taxon>
        <taxon>Kickxellomycetes</taxon>
        <taxon>Kickxellales</taxon>
        <taxon>Kickxellaceae</taxon>
        <taxon>Coemansia</taxon>
    </lineage>
</organism>
<keyword evidence="11" id="KW-1185">Reference proteome</keyword>
<dbReference type="GO" id="GO:0046316">
    <property type="term" value="F:gluconokinase activity"/>
    <property type="evidence" value="ECO:0007669"/>
    <property type="project" value="UniProtKB-EC"/>
</dbReference>
<evidence type="ECO:0000256" key="8">
    <source>
        <dbReference type="ARBA" id="ARBA00048090"/>
    </source>
</evidence>
<dbReference type="OrthoDB" id="275177at2759"/>
<keyword evidence="4 9" id="KW-0808">Transferase</keyword>
<dbReference type="SUPFAM" id="SSF52540">
    <property type="entry name" value="P-loop containing nucleoside triphosphate hydrolases"/>
    <property type="match status" value="1"/>
</dbReference>
<evidence type="ECO:0000256" key="9">
    <source>
        <dbReference type="RuleBase" id="RU363066"/>
    </source>
</evidence>
<comment type="similarity">
    <text evidence="2 9">Belongs to the gluconokinase GntK/GntV family.</text>
</comment>
<dbReference type="Proteomes" id="UP001143981">
    <property type="component" value="Unassembled WGS sequence"/>
</dbReference>